<keyword evidence="2" id="KW-1185">Reference proteome</keyword>
<comment type="caution">
    <text evidence="1">The sequence shown here is derived from an EMBL/GenBank/DDBJ whole genome shotgun (WGS) entry which is preliminary data.</text>
</comment>
<proteinExistence type="predicted"/>
<sequence>MVIEGNQKELDAMEQFHKGNRQEGLRLQEEFAAAFRKEYREKDHCPCQKACRYHGNCKECVAIHRAHQEHVPNCMRPVINKKIKLLSELTEHTIANEIEPPKEVLRKEFQKED</sequence>
<dbReference type="EMBL" id="JABACJ020000012">
    <property type="protein sequence ID" value="MBU3876708.1"/>
    <property type="molecule type" value="Genomic_DNA"/>
</dbReference>
<dbReference type="Proteomes" id="UP000723714">
    <property type="component" value="Unassembled WGS sequence"/>
</dbReference>
<gene>
    <name evidence="1" type="ORF">HGO97_012920</name>
</gene>
<accession>A0ABS6D538</accession>
<name>A0ABS6D538_9FIRM</name>
<evidence type="ECO:0000313" key="1">
    <source>
        <dbReference type="EMBL" id="MBU3876708.1"/>
    </source>
</evidence>
<dbReference type="RefSeq" id="WP_216242289.1">
    <property type="nucleotide sequence ID" value="NZ_JABACJ020000012.1"/>
</dbReference>
<protein>
    <submittedName>
        <fullName evidence="1">LPS biosynthesis protein</fullName>
    </submittedName>
</protein>
<reference evidence="1 2" key="1">
    <citation type="submission" date="2021-06" db="EMBL/GenBank/DDBJ databases">
        <title>Faecalicatena sp. nov. isolated from porcine feces.</title>
        <authorList>
            <person name="Oh B.S."/>
            <person name="Lee J.H."/>
        </authorList>
    </citation>
    <scope>NUCLEOTIDE SEQUENCE [LARGE SCALE GENOMIC DNA]</scope>
    <source>
        <strain evidence="1 2">AGMB00832</strain>
    </source>
</reference>
<organism evidence="1 2">
    <name type="scientific">Faecalicatena faecalis</name>
    <dbReference type="NCBI Taxonomy" id="2726362"/>
    <lineage>
        <taxon>Bacteria</taxon>
        <taxon>Bacillati</taxon>
        <taxon>Bacillota</taxon>
        <taxon>Clostridia</taxon>
        <taxon>Lachnospirales</taxon>
        <taxon>Lachnospiraceae</taxon>
        <taxon>Faecalicatena</taxon>
    </lineage>
</organism>
<evidence type="ECO:0000313" key="2">
    <source>
        <dbReference type="Proteomes" id="UP000723714"/>
    </source>
</evidence>